<dbReference type="PANTHER" id="PTHR43762">
    <property type="entry name" value="L-GULONOLACTONE OXIDASE"/>
    <property type="match status" value="1"/>
</dbReference>
<name>X6N0S9_RETFI</name>
<comment type="caution">
    <text evidence="3">The sequence shown here is derived from an EMBL/GenBank/DDBJ whole genome shotgun (WGS) entry which is preliminary data.</text>
</comment>
<protein>
    <submittedName>
        <fullName evidence="3">Putative glactonolatone dehydrogenase</fullName>
    </submittedName>
</protein>
<dbReference type="AlphaFoldDB" id="X6N0S9"/>
<reference evidence="3 4" key="1">
    <citation type="journal article" date="2013" name="Curr. Biol.">
        <title>The Genome of the Foraminiferan Reticulomyxa filosa.</title>
        <authorList>
            <person name="Glockner G."/>
            <person name="Hulsmann N."/>
            <person name="Schleicher M."/>
            <person name="Noegel A.A."/>
            <person name="Eichinger L."/>
            <person name="Gallinger C."/>
            <person name="Pawlowski J."/>
            <person name="Sierra R."/>
            <person name="Euteneuer U."/>
            <person name="Pillet L."/>
            <person name="Moustafa A."/>
            <person name="Platzer M."/>
            <person name="Groth M."/>
            <person name="Szafranski K."/>
            <person name="Schliwa M."/>
        </authorList>
    </citation>
    <scope>NUCLEOTIDE SEQUENCE [LARGE SCALE GENOMIC DNA]</scope>
</reference>
<dbReference type="SUPFAM" id="SSF56176">
    <property type="entry name" value="FAD-binding/transporter-associated domain-like"/>
    <property type="match status" value="1"/>
</dbReference>
<dbReference type="Pfam" id="PF04030">
    <property type="entry name" value="ALO"/>
    <property type="match status" value="2"/>
</dbReference>
<evidence type="ECO:0000313" key="3">
    <source>
        <dbReference type="EMBL" id="ETO19508.1"/>
    </source>
</evidence>
<dbReference type="InterPro" id="IPR016166">
    <property type="entry name" value="FAD-bd_PCMH"/>
</dbReference>
<feature type="domain" description="FAD-binding PCMH-type" evidence="2">
    <location>
        <begin position="1"/>
        <end position="125"/>
    </location>
</feature>
<dbReference type="InterPro" id="IPR036318">
    <property type="entry name" value="FAD-bd_PCMH-like_sf"/>
</dbReference>
<proteinExistence type="predicted"/>
<keyword evidence="1" id="KW-0560">Oxidoreductase</keyword>
<evidence type="ECO:0000259" key="2">
    <source>
        <dbReference type="PROSITE" id="PS51387"/>
    </source>
</evidence>
<dbReference type="GO" id="GO:0003885">
    <property type="term" value="F:D-arabinono-1,4-lactone oxidase activity"/>
    <property type="evidence" value="ECO:0007669"/>
    <property type="project" value="InterPro"/>
</dbReference>
<dbReference type="Pfam" id="PF01565">
    <property type="entry name" value="FAD_binding_4"/>
    <property type="match status" value="1"/>
</dbReference>
<dbReference type="InterPro" id="IPR007173">
    <property type="entry name" value="ALO_C"/>
</dbReference>
<sequence length="426" mass="48335">MINLHKMNHVLCIDAKNLQVTVQSGCTVQQVLKAIRPYGMTLENIPSIVTQQMGGLTQVSAHGTGLNIGPCDTQVVALQMIHPCNAQQVVSYEQDDDSSGLFPFVRVGLGSLGVVTQMTLQCVKSHKLKEEVRVCSHKELTKKMADDSWLQAHQHLKVLWVPYTEHAVCITADKVDDNGDGNHDGNDDGLSDVNASKHNADEQCFNELYKYYNPKKQYFCDPGHCHKYSFASWRDIILKQQLEQPQGFHGLVGSFIRDLNQCELFYWKRLEQTHLTEGDHVAWNDDILGFECGGQQLVYEICFPHTQNDALIVLDLLHHIQKLQIPAPAPIEQRWTARSASVMSPAYSPNEKDKFMWLGIVFYLSTQDQKIRDDIIKNFAVYERALDQVSQKYGGIGHWAKLNLQHRSKDDVKLVKQHIQLKSITS</sequence>
<dbReference type="EMBL" id="ASPP01013600">
    <property type="protein sequence ID" value="ETO19508.1"/>
    <property type="molecule type" value="Genomic_DNA"/>
</dbReference>
<dbReference type="Gene3D" id="3.30.70.2520">
    <property type="match status" value="1"/>
</dbReference>
<keyword evidence="4" id="KW-1185">Reference proteome</keyword>
<dbReference type="InterPro" id="IPR016169">
    <property type="entry name" value="FAD-bd_PCMH_sub2"/>
</dbReference>
<dbReference type="Gene3D" id="3.30.465.10">
    <property type="match status" value="1"/>
</dbReference>
<dbReference type="InterPro" id="IPR010031">
    <property type="entry name" value="FAD_lactone_oxidase-like"/>
</dbReference>
<dbReference type="OrthoDB" id="610608at2759"/>
<dbReference type="PANTHER" id="PTHR43762:SF1">
    <property type="entry name" value="D-ARABINONO-1,4-LACTONE OXIDASE"/>
    <property type="match status" value="1"/>
</dbReference>
<dbReference type="Proteomes" id="UP000023152">
    <property type="component" value="Unassembled WGS sequence"/>
</dbReference>
<gene>
    <name evidence="3" type="ORF">RFI_17722</name>
</gene>
<accession>X6N0S9</accession>
<organism evidence="3 4">
    <name type="scientific">Reticulomyxa filosa</name>
    <dbReference type="NCBI Taxonomy" id="46433"/>
    <lineage>
        <taxon>Eukaryota</taxon>
        <taxon>Sar</taxon>
        <taxon>Rhizaria</taxon>
        <taxon>Retaria</taxon>
        <taxon>Foraminifera</taxon>
        <taxon>Monothalamids</taxon>
        <taxon>Reticulomyxidae</taxon>
        <taxon>Reticulomyxa</taxon>
    </lineage>
</organism>
<dbReference type="PROSITE" id="PS51387">
    <property type="entry name" value="FAD_PCMH"/>
    <property type="match status" value="1"/>
</dbReference>
<evidence type="ECO:0000313" key="4">
    <source>
        <dbReference type="Proteomes" id="UP000023152"/>
    </source>
</evidence>
<dbReference type="InterPro" id="IPR006094">
    <property type="entry name" value="Oxid_FAD_bind_N"/>
</dbReference>
<dbReference type="GO" id="GO:0071949">
    <property type="term" value="F:FAD binding"/>
    <property type="evidence" value="ECO:0007669"/>
    <property type="project" value="InterPro"/>
</dbReference>
<evidence type="ECO:0000256" key="1">
    <source>
        <dbReference type="ARBA" id="ARBA00023002"/>
    </source>
</evidence>
<dbReference type="GO" id="GO:0016020">
    <property type="term" value="C:membrane"/>
    <property type="evidence" value="ECO:0007669"/>
    <property type="project" value="InterPro"/>
</dbReference>